<evidence type="ECO:0000313" key="1">
    <source>
        <dbReference type="EMBL" id="QKM68310.1"/>
    </source>
</evidence>
<gene>
    <name evidence="1" type="ORF">STSU_015100</name>
</gene>
<evidence type="ECO:0000313" key="2">
    <source>
        <dbReference type="Proteomes" id="UP000005940"/>
    </source>
</evidence>
<name>I2N3H0_STRT9</name>
<organism evidence="1 2">
    <name type="scientific">Streptomyces tsukubensis (strain DSM 42081 / NBRC 108919 / NRRL 18488 / 9993)</name>
    <dbReference type="NCBI Taxonomy" id="1114943"/>
    <lineage>
        <taxon>Bacteria</taxon>
        <taxon>Bacillati</taxon>
        <taxon>Actinomycetota</taxon>
        <taxon>Actinomycetes</taxon>
        <taxon>Kitasatosporales</taxon>
        <taxon>Streptomycetaceae</taxon>
        <taxon>Streptomyces</taxon>
    </lineage>
</organism>
<dbReference type="AlphaFoldDB" id="I2N3H0"/>
<reference evidence="1 2" key="1">
    <citation type="journal article" date="2012" name="J. Bacteriol.">
        <title>Draft genome of Streptomyces tsukubaensis NRRL 18488, the producer of the clinically important immunosuppressant tacrolimus (FK506).</title>
        <authorList>
            <person name="Barreiro C."/>
            <person name="Prieto C."/>
            <person name="Sola-Landa A."/>
            <person name="Solera E."/>
            <person name="Martinez-Castro M."/>
            <person name="Perez-Redondo R."/>
            <person name="Garcia-Estrada C."/>
            <person name="Aparicio J.F."/>
            <person name="Fernandez-Martinez L.T."/>
            <person name="Santos-Aberturas J."/>
            <person name="Salehi-Najafabadi Z."/>
            <person name="Rodriguez-Garcia A."/>
            <person name="Tauch A."/>
            <person name="Martin J.F."/>
        </authorList>
    </citation>
    <scope>NUCLEOTIDE SEQUENCE [LARGE SCALE GENOMIC DNA]</scope>
    <source>
        <strain evidence="2">DSM 42081 / NBRC 108919 / NRRL 18488 / 9993</strain>
    </source>
</reference>
<accession>I2N3H0</accession>
<dbReference type="RefSeq" id="WP_006347551.1">
    <property type="nucleotide sequence ID" value="NZ_CP029159.1"/>
</dbReference>
<dbReference type="Proteomes" id="UP000005940">
    <property type="component" value="Chromosome"/>
</dbReference>
<sequence>MNTLWSYLAVTALTAFVTLPSLLGAARDRAIDRELQEAATRAEPVPNDHPTPRSTAPSEPAPIPYTTAA</sequence>
<dbReference type="EMBL" id="CP029159">
    <property type="protein sequence ID" value="QKM68310.1"/>
    <property type="molecule type" value="Genomic_DNA"/>
</dbReference>
<keyword evidence="2" id="KW-1185">Reference proteome</keyword>
<proteinExistence type="predicted"/>
<protein>
    <submittedName>
        <fullName evidence="1">Uncharacterized protein</fullName>
    </submittedName>
</protein>